<proteinExistence type="predicted"/>
<name>A0A7W7Y5L6_9BACT</name>
<accession>A0A7W7Y5L6</accession>
<sequence>MNIWFEYLYRDAGNNKIWGEVVFCNTKTFSTEELETLIRSSLIDGEFFDPDGLGLPELQFDSWDSELDHGWYEYNCVATTDNAPTDEKGRDIGDFITDLQASTKIVNQIIKRE</sequence>
<gene>
    <name evidence="1" type="ORF">HNR37_001679</name>
</gene>
<dbReference type="Proteomes" id="UP000528322">
    <property type="component" value="Unassembled WGS sequence"/>
</dbReference>
<protein>
    <submittedName>
        <fullName evidence="1">Uncharacterized protein</fullName>
    </submittedName>
</protein>
<dbReference type="AlphaFoldDB" id="A0A7W7Y5L6"/>
<reference evidence="1 2" key="1">
    <citation type="submission" date="2020-08" db="EMBL/GenBank/DDBJ databases">
        <title>Genomic Encyclopedia of Type Strains, Phase IV (KMG-IV): sequencing the most valuable type-strain genomes for metagenomic binning, comparative biology and taxonomic classification.</title>
        <authorList>
            <person name="Goeker M."/>
        </authorList>
    </citation>
    <scope>NUCLEOTIDE SEQUENCE [LARGE SCALE GENOMIC DNA]</scope>
    <source>
        <strain evidence="1 2">DSM 22071</strain>
    </source>
</reference>
<keyword evidence="2" id="KW-1185">Reference proteome</keyword>
<evidence type="ECO:0000313" key="2">
    <source>
        <dbReference type="Proteomes" id="UP000528322"/>
    </source>
</evidence>
<dbReference type="RefSeq" id="WP_183732694.1">
    <property type="nucleotide sequence ID" value="NZ_JACHID010000010.1"/>
</dbReference>
<comment type="caution">
    <text evidence="1">The sequence shown here is derived from an EMBL/GenBank/DDBJ whole genome shotgun (WGS) entry which is preliminary data.</text>
</comment>
<evidence type="ECO:0000313" key="1">
    <source>
        <dbReference type="EMBL" id="MBB5022344.1"/>
    </source>
</evidence>
<organism evidence="1 2">
    <name type="scientific">Desulfurispira natronophila</name>
    <dbReference type="NCBI Taxonomy" id="682562"/>
    <lineage>
        <taxon>Bacteria</taxon>
        <taxon>Pseudomonadati</taxon>
        <taxon>Chrysiogenota</taxon>
        <taxon>Chrysiogenia</taxon>
        <taxon>Chrysiogenales</taxon>
        <taxon>Chrysiogenaceae</taxon>
        <taxon>Desulfurispira</taxon>
    </lineage>
</organism>
<dbReference type="EMBL" id="JACHID010000010">
    <property type="protein sequence ID" value="MBB5022344.1"/>
    <property type="molecule type" value="Genomic_DNA"/>
</dbReference>